<dbReference type="EMBL" id="CP134537">
    <property type="protein sequence ID" value="WNH10615.1"/>
    <property type="molecule type" value="Genomic_DNA"/>
</dbReference>
<comment type="similarity">
    <text evidence="2">Belongs to the SusD family.</text>
</comment>
<evidence type="ECO:0000256" key="2">
    <source>
        <dbReference type="ARBA" id="ARBA00006275"/>
    </source>
</evidence>
<evidence type="ECO:0000256" key="1">
    <source>
        <dbReference type="ARBA" id="ARBA00004442"/>
    </source>
</evidence>
<evidence type="ECO:0000313" key="7">
    <source>
        <dbReference type="EMBL" id="WNH10615.1"/>
    </source>
</evidence>
<protein>
    <submittedName>
        <fullName evidence="7">RagB/SusD family nutrient uptake outer membrane protein</fullName>
    </submittedName>
</protein>
<dbReference type="Pfam" id="PF07980">
    <property type="entry name" value="SusD_RagB"/>
    <property type="match status" value="1"/>
</dbReference>
<reference evidence="7 8" key="1">
    <citation type="submission" date="2023-09" db="EMBL/GenBank/DDBJ databases">
        <title>Thalassobella suaedae gen. nov., sp. nov., a marine bacterium of the family Flavobacteriaceae isolated from a halophyte Suaeda japonica.</title>
        <authorList>
            <person name="Lee S.Y."/>
            <person name="Hwang C.Y."/>
        </authorList>
    </citation>
    <scope>NUCLEOTIDE SEQUENCE [LARGE SCALE GENOMIC DNA]</scope>
    <source>
        <strain evidence="7 8">HL-DH14</strain>
    </source>
</reference>
<sequence length="137" mass="16151">MLGTELRLADLYLMYAEALNEVSGPTTEVLQYVDAIRTRAGLEGVATSWQNYSLNPSKYTTKTGMREIIQRERTIELAYEGKNFWDIKRWKKGTREFNQAIKGWNVFGTKEASYYQVLTLYQQRFVAPRDYFYQFMI</sequence>
<dbReference type="Proteomes" id="UP001302806">
    <property type="component" value="Chromosome"/>
</dbReference>
<comment type="subcellular location">
    <subcellularLocation>
        <location evidence="1">Cell outer membrane</location>
    </subcellularLocation>
</comment>
<dbReference type="SUPFAM" id="SSF48452">
    <property type="entry name" value="TPR-like"/>
    <property type="match status" value="1"/>
</dbReference>
<keyword evidence="4" id="KW-0472">Membrane</keyword>
<dbReference type="InterPro" id="IPR011990">
    <property type="entry name" value="TPR-like_helical_dom_sf"/>
</dbReference>
<proteinExistence type="inferred from homology"/>
<keyword evidence="3" id="KW-0732">Signal</keyword>
<dbReference type="Gene3D" id="1.25.40.390">
    <property type="match status" value="1"/>
</dbReference>
<organism evidence="7 8">
    <name type="scientific">Thalassobellus suaedae</name>
    <dbReference type="NCBI Taxonomy" id="3074124"/>
    <lineage>
        <taxon>Bacteria</taxon>
        <taxon>Pseudomonadati</taxon>
        <taxon>Bacteroidota</taxon>
        <taxon>Flavobacteriia</taxon>
        <taxon>Flavobacteriales</taxon>
        <taxon>Flavobacteriaceae</taxon>
        <taxon>Thalassobellus</taxon>
    </lineage>
</organism>
<gene>
    <name evidence="7" type="ORF">RHP51_08205</name>
</gene>
<evidence type="ECO:0000259" key="6">
    <source>
        <dbReference type="Pfam" id="PF07980"/>
    </source>
</evidence>
<evidence type="ECO:0000256" key="4">
    <source>
        <dbReference type="ARBA" id="ARBA00023136"/>
    </source>
</evidence>
<accession>A0ABY9XXC7</accession>
<evidence type="ECO:0000256" key="3">
    <source>
        <dbReference type="ARBA" id="ARBA00022729"/>
    </source>
</evidence>
<evidence type="ECO:0000256" key="5">
    <source>
        <dbReference type="ARBA" id="ARBA00023237"/>
    </source>
</evidence>
<dbReference type="RefSeq" id="WP_415866865.1">
    <property type="nucleotide sequence ID" value="NZ_CP134537.1"/>
</dbReference>
<feature type="domain" description="RagB/SusD" evidence="6">
    <location>
        <begin position="5"/>
        <end position="118"/>
    </location>
</feature>
<keyword evidence="5" id="KW-0998">Cell outer membrane</keyword>
<evidence type="ECO:0000313" key="8">
    <source>
        <dbReference type="Proteomes" id="UP001302806"/>
    </source>
</evidence>
<dbReference type="InterPro" id="IPR012944">
    <property type="entry name" value="SusD_RagB_dom"/>
</dbReference>
<name>A0ABY9XXC7_9FLAO</name>